<evidence type="ECO:0000313" key="4">
    <source>
        <dbReference type="EMBL" id="TMW68978.1"/>
    </source>
</evidence>
<dbReference type="InterPro" id="IPR020904">
    <property type="entry name" value="Sc_DH/Rdtase_CS"/>
</dbReference>
<comment type="similarity">
    <text evidence="3">Belongs to the short-chain dehydrogenases/reductases (SDR) family.</text>
</comment>
<keyword evidence="1" id="KW-0521">NADP</keyword>
<comment type="caution">
    <text evidence="4">The sequence shown here is derived from an EMBL/GenBank/DDBJ whole genome shotgun (WGS) entry which is preliminary data.</text>
</comment>
<dbReference type="GO" id="GO:0016491">
    <property type="term" value="F:oxidoreductase activity"/>
    <property type="evidence" value="ECO:0007669"/>
    <property type="project" value="UniProtKB-KW"/>
</dbReference>
<name>A0A8K1CVF0_PYTOL</name>
<evidence type="ECO:0000313" key="5">
    <source>
        <dbReference type="Proteomes" id="UP000794436"/>
    </source>
</evidence>
<evidence type="ECO:0000256" key="1">
    <source>
        <dbReference type="ARBA" id="ARBA00022857"/>
    </source>
</evidence>
<dbReference type="Pfam" id="PF00106">
    <property type="entry name" value="adh_short"/>
    <property type="match status" value="1"/>
</dbReference>
<reference evidence="4" key="1">
    <citation type="submission" date="2019-03" db="EMBL/GenBank/DDBJ databases">
        <title>Long read genome sequence of the mycoparasitic Pythium oligandrum ATCC 38472 isolated from sugarbeet rhizosphere.</title>
        <authorList>
            <person name="Gaulin E."/>
        </authorList>
    </citation>
    <scope>NUCLEOTIDE SEQUENCE</scope>
    <source>
        <strain evidence="4">ATCC 38472_TT</strain>
    </source>
</reference>
<dbReference type="GO" id="GO:0005737">
    <property type="term" value="C:cytoplasm"/>
    <property type="evidence" value="ECO:0007669"/>
    <property type="project" value="TreeGrafter"/>
</dbReference>
<dbReference type="PRINTS" id="PR00080">
    <property type="entry name" value="SDRFAMILY"/>
</dbReference>
<dbReference type="SUPFAM" id="SSF51735">
    <property type="entry name" value="NAD(P)-binding Rossmann-fold domains"/>
    <property type="match status" value="1"/>
</dbReference>
<dbReference type="AlphaFoldDB" id="A0A8K1CVF0"/>
<gene>
    <name evidence="4" type="ORF">Poli38472_001134</name>
</gene>
<dbReference type="CDD" id="cd05325">
    <property type="entry name" value="carb_red_sniffer_like_SDR_c"/>
    <property type="match status" value="1"/>
</dbReference>
<dbReference type="Proteomes" id="UP000794436">
    <property type="component" value="Unassembled WGS sequence"/>
</dbReference>
<dbReference type="PRINTS" id="PR00081">
    <property type="entry name" value="GDHRDH"/>
</dbReference>
<dbReference type="PANTHER" id="PTHR43544:SF7">
    <property type="entry name" value="NADB-LER2"/>
    <property type="match status" value="1"/>
</dbReference>
<accession>A0A8K1CVF0</accession>
<organism evidence="4 5">
    <name type="scientific">Pythium oligandrum</name>
    <name type="common">Mycoparasitic fungus</name>
    <dbReference type="NCBI Taxonomy" id="41045"/>
    <lineage>
        <taxon>Eukaryota</taxon>
        <taxon>Sar</taxon>
        <taxon>Stramenopiles</taxon>
        <taxon>Oomycota</taxon>
        <taxon>Peronosporomycetes</taxon>
        <taxon>Pythiales</taxon>
        <taxon>Pythiaceae</taxon>
        <taxon>Pythium</taxon>
    </lineage>
</organism>
<dbReference type="PANTHER" id="PTHR43544">
    <property type="entry name" value="SHORT-CHAIN DEHYDROGENASE/REDUCTASE"/>
    <property type="match status" value="1"/>
</dbReference>
<dbReference type="InterPro" id="IPR036291">
    <property type="entry name" value="NAD(P)-bd_dom_sf"/>
</dbReference>
<evidence type="ECO:0000256" key="2">
    <source>
        <dbReference type="ARBA" id="ARBA00023002"/>
    </source>
</evidence>
<dbReference type="InterPro" id="IPR002347">
    <property type="entry name" value="SDR_fam"/>
</dbReference>
<proteinExistence type="inferred from homology"/>
<dbReference type="InterPro" id="IPR051468">
    <property type="entry name" value="Fungal_SecMetab_SDRs"/>
</dbReference>
<dbReference type="EMBL" id="SPLM01000001">
    <property type="protein sequence ID" value="TMW68978.1"/>
    <property type="molecule type" value="Genomic_DNA"/>
</dbReference>
<sequence length="231" mass="24207">MAAAKKTILVTGSTRGIGLAFIAHYKQLGWHVIGAARDLATAHKLLALKPHKIVQLDVSNEGSILETAKLLQDQPIDLLVNNAGIVVRDSLSRASKADLLKQFEVNAIGPLLVTRAFQPHLRAAAGTNGSATVAHLSGIVASIGGQGVPGLYGYSASKAALNMFHVKLAKEFKKDKIISVSLHPGLVATEMMAGKGTPANESVAAVAKVIDAATIESSGKFLDYNGKEIAW</sequence>
<dbReference type="OrthoDB" id="68267at2759"/>
<dbReference type="Gene3D" id="3.40.50.720">
    <property type="entry name" value="NAD(P)-binding Rossmann-like Domain"/>
    <property type="match status" value="1"/>
</dbReference>
<keyword evidence="5" id="KW-1185">Reference proteome</keyword>
<protein>
    <submittedName>
        <fullName evidence="4">Uncharacterized protein</fullName>
    </submittedName>
</protein>
<keyword evidence="2" id="KW-0560">Oxidoreductase</keyword>
<dbReference type="PROSITE" id="PS00061">
    <property type="entry name" value="ADH_SHORT"/>
    <property type="match status" value="1"/>
</dbReference>
<evidence type="ECO:0000256" key="3">
    <source>
        <dbReference type="RuleBase" id="RU000363"/>
    </source>
</evidence>